<dbReference type="InterPro" id="IPR016162">
    <property type="entry name" value="Ald_DH_N"/>
</dbReference>
<dbReference type="PANTHER" id="PTHR11699">
    <property type="entry name" value="ALDEHYDE DEHYDROGENASE-RELATED"/>
    <property type="match status" value="1"/>
</dbReference>
<dbReference type="SUPFAM" id="SSF53720">
    <property type="entry name" value="ALDH-like"/>
    <property type="match status" value="1"/>
</dbReference>
<reference evidence="10 11" key="1">
    <citation type="journal article" date="2023" name="Elife">
        <title>Identification of key yeast species and microbe-microbe interactions impacting larval growth of Drosophila in the wild.</title>
        <authorList>
            <person name="Mure A."/>
            <person name="Sugiura Y."/>
            <person name="Maeda R."/>
            <person name="Honda K."/>
            <person name="Sakurai N."/>
            <person name="Takahashi Y."/>
            <person name="Watada M."/>
            <person name="Katoh T."/>
            <person name="Gotoh A."/>
            <person name="Gotoh Y."/>
            <person name="Taniguchi I."/>
            <person name="Nakamura K."/>
            <person name="Hayashi T."/>
            <person name="Katayama T."/>
            <person name="Uemura T."/>
            <person name="Hattori Y."/>
        </authorList>
    </citation>
    <scope>NUCLEOTIDE SEQUENCE [LARGE SCALE GENOMIC DNA]</scope>
    <source>
        <strain evidence="10 11">SC-9</strain>
    </source>
</reference>
<evidence type="ECO:0000313" key="11">
    <source>
        <dbReference type="Proteomes" id="UP001360560"/>
    </source>
</evidence>
<evidence type="ECO:0000256" key="6">
    <source>
        <dbReference type="ARBA" id="ARBA00069627"/>
    </source>
</evidence>
<dbReference type="InterPro" id="IPR029510">
    <property type="entry name" value="Ald_DH_CS_GLU"/>
</dbReference>
<name>A0AAV5QNR9_9ASCO</name>
<evidence type="ECO:0000256" key="4">
    <source>
        <dbReference type="ARBA" id="ARBA00037885"/>
    </source>
</evidence>
<dbReference type="Pfam" id="PF00171">
    <property type="entry name" value="Aldedh"/>
    <property type="match status" value="1"/>
</dbReference>
<dbReference type="EMBL" id="BTFZ01000011">
    <property type="protein sequence ID" value="GMM36319.1"/>
    <property type="molecule type" value="Genomic_DNA"/>
</dbReference>
<organism evidence="10 11">
    <name type="scientific">Saccharomycopsis crataegensis</name>
    <dbReference type="NCBI Taxonomy" id="43959"/>
    <lineage>
        <taxon>Eukaryota</taxon>
        <taxon>Fungi</taxon>
        <taxon>Dikarya</taxon>
        <taxon>Ascomycota</taxon>
        <taxon>Saccharomycotina</taxon>
        <taxon>Saccharomycetes</taxon>
        <taxon>Saccharomycopsidaceae</taxon>
        <taxon>Saccharomycopsis</taxon>
    </lineage>
</organism>
<evidence type="ECO:0000256" key="1">
    <source>
        <dbReference type="ARBA" id="ARBA00009986"/>
    </source>
</evidence>
<dbReference type="GO" id="GO:0005739">
    <property type="term" value="C:mitochondrion"/>
    <property type="evidence" value="ECO:0007669"/>
    <property type="project" value="UniProtKB-ARBA"/>
</dbReference>
<gene>
    <name evidence="10" type="ORF">DASC09_036440</name>
</gene>
<comment type="function">
    <text evidence="5">Minor mitochondrial aldehyde dehydrogenase isoform. Plays a role in regulation or biosynthesis of electron transport chain components. Involved in the biosynthesis of acetate during anaerobic growth on glucose.</text>
</comment>
<dbReference type="InterPro" id="IPR015590">
    <property type="entry name" value="Aldehyde_DH_dom"/>
</dbReference>
<evidence type="ECO:0000256" key="5">
    <source>
        <dbReference type="ARBA" id="ARBA00053679"/>
    </source>
</evidence>
<comment type="caution">
    <text evidence="10">The sequence shown here is derived from an EMBL/GenBank/DDBJ whole genome shotgun (WGS) entry which is preliminary data.</text>
</comment>
<dbReference type="InterPro" id="IPR016160">
    <property type="entry name" value="Ald_DH_CS_CYS"/>
</dbReference>
<evidence type="ECO:0000256" key="3">
    <source>
        <dbReference type="ARBA" id="ARBA00023027"/>
    </source>
</evidence>
<dbReference type="InterPro" id="IPR016163">
    <property type="entry name" value="Ald_DH_C"/>
</dbReference>
<dbReference type="InterPro" id="IPR016161">
    <property type="entry name" value="Ald_DH/histidinol_DH"/>
</dbReference>
<dbReference type="FunFam" id="3.40.605.10:FF:000011">
    <property type="entry name" value="ALD5p Mitochondrial aldehyde dehydrogenase"/>
    <property type="match status" value="1"/>
</dbReference>
<dbReference type="FunFam" id="3.40.605.10:FF:000026">
    <property type="entry name" value="Aldehyde dehydrogenase, putative"/>
    <property type="match status" value="1"/>
</dbReference>
<dbReference type="Proteomes" id="UP001360560">
    <property type="component" value="Unassembled WGS sequence"/>
</dbReference>
<comment type="pathway">
    <text evidence="4">Alcohol metabolism; ethanol degradation; acetate from ethanol: step 2/2.</text>
</comment>
<keyword evidence="2 8" id="KW-0560">Oxidoreductase</keyword>
<dbReference type="CDD" id="cd07091">
    <property type="entry name" value="ALDH_F1-2_Ald2-like"/>
    <property type="match status" value="1"/>
</dbReference>
<dbReference type="GO" id="GO:0019413">
    <property type="term" value="P:acetate biosynthetic process"/>
    <property type="evidence" value="ECO:0007669"/>
    <property type="project" value="UniProtKB-ARBA"/>
</dbReference>
<evidence type="ECO:0000256" key="7">
    <source>
        <dbReference type="PROSITE-ProRule" id="PRU10007"/>
    </source>
</evidence>
<dbReference type="GeneID" id="90074294"/>
<dbReference type="RefSeq" id="XP_064853315.1">
    <property type="nucleotide sequence ID" value="XM_064997243.1"/>
</dbReference>
<comment type="similarity">
    <text evidence="1 8">Belongs to the aldehyde dehydrogenase family.</text>
</comment>
<dbReference type="PROSITE" id="PS00687">
    <property type="entry name" value="ALDEHYDE_DEHYDR_GLU"/>
    <property type="match status" value="1"/>
</dbReference>
<dbReference type="AlphaFoldDB" id="A0AAV5QNR9"/>
<sequence>CPQLPLFCCGPLLYKPPGPGEPSEIYHWACSLSQPLANTITMLAVRSIKPTIRTSIRTFSVSSRAFTRLPLSVPITLPNGVKYEQPTGLFINNEFVSSRQGKTFEVLNPSTEEEITHVYEAREDDVDHAVEAAHNAFKHTDWATQDPANRAKILNKLADLIDEHSSVLASIESLDNGKAISSAKGDVGLVASYIRYAAGLAINYQGSIVDTGSTHFNYTKKEPLGVCGQIIPWNFPLLMWSWKIAPALATGNTVVLKPAESTPLSALYVSQLVKEAGVPAGVYNLIPGFGKIVGEAISTHKKIKKVAFTGSTATGKRIAEAAAQSNLKKVSLELGGKSPNIVFNDANLDKTINNILVSIFYNSGEVCCAGSRLYVQEGIYDELAAKLKTAIEQVKVGDPFDEATFQGAQTSQQQLDKILGYIDIGKKEGATVITGGERVGNKGYFIKPTVFGDVTENMQIVREEIFGPVVSLTKFKTIDEVIEKANNSEYGLAAGIHTTDLNKAVDVSNRLEAGTVWINTYNVSIFAFYDFHAAVPFGGYKQSGFGREMGVEALESYTQVKAVRAAIEKKNE</sequence>
<keyword evidence="11" id="KW-1185">Reference proteome</keyword>
<evidence type="ECO:0000256" key="2">
    <source>
        <dbReference type="ARBA" id="ARBA00023002"/>
    </source>
</evidence>
<keyword evidence="3" id="KW-0520">NAD</keyword>
<dbReference type="GO" id="GO:0004029">
    <property type="term" value="F:aldehyde dehydrogenase (NAD+) activity"/>
    <property type="evidence" value="ECO:0007669"/>
    <property type="project" value="UniProtKB-ARBA"/>
</dbReference>
<feature type="active site" evidence="7">
    <location>
        <position position="333"/>
    </location>
</feature>
<proteinExistence type="inferred from homology"/>
<evidence type="ECO:0000259" key="9">
    <source>
        <dbReference type="Pfam" id="PF00171"/>
    </source>
</evidence>
<dbReference type="PROSITE" id="PS00070">
    <property type="entry name" value="ALDEHYDE_DEHYDR_CYS"/>
    <property type="match status" value="1"/>
</dbReference>
<protein>
    <recommendedName>
        <fullName evidence="6">Aldehyde dehydrogenase 5, mitochondrial</fullName>
    </recommendedName>
</protein>
<dbReference type="Gene3D" id="3.40.309.10">
    <property type="entry name" value="Aldehyde Dehydrogenase, Chain A, domain 2"/>
    <property type="match status" value="1"/>
</dbReference>
<dbReference type="Gene3D" id="3.40.605.10">
    <property type="entry name" value="Aldehyde Dehydrogenase, Chain A, domain 1"/>
    <property type="match status" value="1"/>
</dbReference>
<evidence type="ECO:0000313" key="10">
    <source>
        <dbReference type="EMBL" id="GMM36319.1"/>
    </source>
</evidence>
<feature type="domain" description="Aldehyde dehydrogenase" evidence="9">
    <location>
        <begin position="95"/>
        <end position="563"/>
    </location>
</feature>
<accession>A0AAV5QNR9</accession>
<evidence type="ECO:0000256" key="8">
    <source>
        <dbReference type="RuleBase" id="RU003345"/>
    </source>
</evidence>
<dbReference type="FunFam" id="3.40.309.10:FF:000001">
    <property type="entry name" value="Mitochondrial aldehyde dehydrogenase 2"/>
    <property type="match status" value="1"/>
</dbReference>
<feature type="non-terminal residue" evidence="10">
    <location>
        <position position="1"/>
    </location>
</feature>